<keyword evidence="4" id="KW-0472">Membrane</keyword>
<feature type="chain" id="PRO_5040361128" evidence="5">
    <location>
        <begin position="24"/>
        <end position="452"/>
    </location>
</feature>
<dbReference type="Gene3D" id="2.120.10.80">
    <property type="entry name" value="Kelch-type beta propeller"/>
    <property type="match status" value="2"/>
</dbReference>
<keyword evidence="7" id="KW-1185">Reference proteome</keyword>
<keyword evidence="1" id="KW-0880">Kelch repeat</keyword>
<proteinExistence type="predicted"/>
<feature type="transmembrane region" description="Helical" evidence="4">
    <location>
        <begin position="362"/>
        <end position="387"/>
    </location>
</feature>
<protein>
    <submittedName>
        <fullName evidence="6">4165_t:CDS:1</fullName>
    </submittedName>
</protein>
<sequence>MSKKNSIYIILWFSIQLLSKVNCQTTPINPLERSSHTATLIDSKLYFLGGRNDKKIGSIKSEFVYLDVSVPFNTQNIILHDLPSINTVPSHYSAASVKGGANNKTLFLYGGIPYKSNEVTMSLVYTFDTQSYSWSIPNITVDNVIRKENLKGIVDDNGKFYLFGGRFNGTILNDMLILDTISLKWDIGSSINAPSPRCVYGAVYVSKHYIVYLGGYYGTSNIDGVSLSLKEIYYYDMVGNRWLTRVTTGIIPSDRDAFSAVLGLDEQQVIIFGGTNSLNNLKPQDTLYVLNLLNYEWSIPKVSGTIPGSRYWHEANVIGIYMVISFEYIWTNYFDPMTSPSKSNDPTPPTESNDKSATGTPLSVIIGVTIGTCVVVISLLHGGYYLYKWLKNKTENIRAIPTPGSAGDNNFNHEALAIPTRSSVYNHGQEIIPTQENSYYYGLQSSSIPRNY</sequence>
<keyword evidence="4" id="KW-0812">Transmembrane</keyword>
<dbReference type="PANTHER" id="PTHR46093">
    <property type="entry name" value="ACYL-COA-BINDING DOMAIN-CONTAINING PROTEIN 5"/>
    <property type="match status" value="1"/>
</dbReference>
<feature type="region of interest" description="Disordered" evidence="3">
    <location>
        <begin position="339"/>
        <end position="358"/>
    </location>
</feature>
<keyword evidence="5" id="KW-0732">Signal</keyword>
<gene>
    <name evidence="6" type="ORF">FCALED_LOCUS13415</name>
</gene>
<evidence type="ECO:0000256" key="2">
    <source>
        <dbReference type="ARBA" id="ARBA00022737"/>
    </source>
</evidence>
<accession>A0A9N9HPV4</accession>
<evidence type="ECO:0000313" key="6">
    <source>
        <dbReference type="EMBL" id="CAG8699730.1"/>
    </source>
</evidence>
<organism evidence="6 7">
    <name type="scientific">Funneliformis caledonium</name>
    <dbReference type="NCBI Taxonomy" id="1117310"/>
    <lineage>
        <taxon>Eukaryota</taxon>
        <taxon>Fungi</taxon>
        <taxon>Fungi incertae sedis</taxon>
        <taxon>Mucoromycota</taxon>
        <taxon>Glomeromycotina</taxon>
        <taxon>Glomeromycetes</taxon>
        <taxon>Glomerales</taxon>
        <taxon>Glomeraceae</taxon>
        <taxon>Funneliformis</taxon>
    </lineage>
</organism>
<dbReference type="EMBL" id="CAJVPQ010007715">
    <property type="protein sequence ID" value="CAG8699730.1"/>
    <property type="molecule type" value="Genomic_DNA"/>
</dbReference>
<evidence type="ECO:0000256" key="3">
    <source>
        <dbReference type="SAM" id="MobiDB-lite"/>
    </source>
</evidence>
<evidence type="ECO:0000256" key="1">
    <source>
        <dbReference type="ARBA" id="ARBA00022441"/>
    </source>
</evidence>
<evidence type="ECO:0000313" key="7">
    <source>
        <dbReference type="Proteomes" id="UP000789570"/>
    </source>
</evidence>
<dbReference type="SUPFAM" id="SSF117281">
    <property type="entry name" value="Kelch motif"/>
    <property type="match status" value="1"/>
</dbReference>
<feature type="signal peptide" evidence="5">
    <location>
        <begin position="1"/>
        <end position="23"/>
    </location>
</feature>
<evidence type="ECO:0000256" key="4">
    <source>
        <dbReference type="SAM" id="Phobius"/>
    </source>
</evidence>
<dbReference type="PANTHER" id="PTHR46093:SF18">
    <property type="entry name" value="FIBRONECTIN TYPE-III DOMAIN-CONTAINING PROTEIN"/>
    <property type="match status" value="1"/>
</dbReference>
<keyword evidence="4" id="KW-1133">Transmembrane helix</keyword>
<comment type="caution">
    <text evidence="6">The sequence shown here is derived from an EMBL/GenBank/DDBJ whole genome shotgun (WGS) entry which is preliminary data.</text>
</comment>
<keyword evidence="2" id="KW-0677">Repeat</keyword>
<name>A0A9N9HPV4_9GLOM</name>
<dbReference type="Proteomes" id="UP000789570">
    <property type="component" value="Unassembled WGS sequence"/>
</dbReference>
<dbReference type="InterPro" id="IPR015915">
    <property type="entry name" value="Kelch-typ_b-propeller"/>
</dbReference>
<dbReference type="Pfam" id="PF24681">
    <property type="entry name" value="Kelch_KLHDC2_KLHL20_DRC7"/>
    <property type="match status" value="1"/>
</dbReference>
<dbReference type="AlphaFoldDB" id="A0A9N9HPV4"/>
<dbReference type="OrthoDB" id="2446102at2759"/>
<reference evidence="6" key="1">
    <citation type="submission" date="2021-06" db="EMBL/GenBank/DDBJ databases">
        <authorList>
            <person name="Kallberg Y."/>
            <person name="Tangrot J."/>
            <person name="Rosling A."/>
        </authorList>
    </citation>
    <scope>NUCLEOTIDE SEQUENCE</scope>
    <source>
        <strain evidence="6">UK204</strain>
    </source>
</reference>
<evidence type="ECO:0000256" key="5">
    <source>
        <dbReference type="SAM" id="SignalP"/>
    </source>
</evidence>